<name>A0A9X2XPR3_9BACT</name>
<reference evidence="2" key="2">
    <citation type="submission" date="2023-04" db="EMBL/GenBank/DDBJ databases">
        <title>Paracnuella aquatica gen. nov., sp. nov., a member of the family Chitinophagaceae isolated from a hot spring.</title>
        <authorList>
            <person name="Wang C."/>
        </authorList>
    </citation>
    <scope>NUCLEOTIDE SEQUENCE</scope>
    <source>
        <strain evidence="2">LB-8</strain>
    </source>
</reference>
<keyword evidence="3" id="KW-1185">Reference proteome</keyword>
<comment type="caution">
    <text evidence="2">The sequence shown here is derived from an EMBL/GenBank/DDBJ whole genome shotgun (WGS) entry which is preliminary data.</text>
</comment>
<evidence type="ECO:0000313" key="3">
    <source>
        <dbReference type="Proteomes" id="UP001155483"/>
    </source>
</evidence>
<dbReference type="Gene3D" id="2.70.70.10">
    <property type="entry name" value="Glucose Permease (Domain IIA)"/>
    <property type="match status" value="1"/>
</dbReference>
<reference evidence="2" key="1">
    <citation type="submission" date="2022-09" db="EMBL/GenBank/DDBJ databases">
        <authorList>
            <person name="Yuan C."/>
            <person name="Ke Z."/>
        </authorList>
    </citation>
    <scope>NUCLEOTIDE SEQUENCE</scope>
    <source>
        <strain evidence="2">LB-8</strain>
    </source>
</reference>
<dbReference type="Pfam" id="PF01551">
    <property type="entry name" value="Peptidase_M23"/>
    <property type="match status" value="1"/>
</dbReference>
<accession>A0A9X2XPR3</accession>
<dbReference type="InterPro" id="IPR050570">
    <property type="entry name" value="Cell_wall_metabolism_enzyme"/>
</dbReference>
<dbReference type="InterPro" id="IPR011055">
    <property type="entry name" value="Dup_hybrid_motif"/>
</dbReference>
<dbReference type="SUPFAM" id="SSF51261">
    <property type="entry name" value="Duplicated hybrid motif"/>
    <property type="match status" value="1"/>
</dbReference>
<dbReference type="AlphaFoldDB" id="A0A9X2XPR3"/>
<evidence type="ECO:0000259" key="1">
    <source>
        <dbReference type="Pfam" id="PF01551"/>
    </source>
</evidence>
<dbReference type="RefSeq" id="WP_279299420.1">
    <property type="nucleotide sequence ID" value="NZ_JAOTIF010000026.1"/>
</dbReference>
<proteinExistence type="predicted"/>
<evidence type="ECO:0000313" key="2">
    <source>
        <dbReference type="EMBL" id="MCU7551983.1"/>
    </source>
</evidence>
<feature type="domain" description="M23ase beta-sheet core" evidence="1">
    <location>
        <begin position="193"/>
        <end position="290"/>
    </location>
</feature>
<gene>
    <name evidence="2" type="ORF">OCK74_22880</name>
</gene>
<dbReference type="EMBL" id="JAOTIF010000026">
    <property type="protein sequence ID" value="MCU7551983.1"/>
    <property type="molecule type" value="Genomic_DNA"/>
</dbReference>
<sequence length="388" mass="42263">MRNTIAALFLLAAVGPGCKPTGIFGRKSPHEEYVKKLDKTDMEETPEGRQWLAASKTALEDAQVVELPYRQNGYFGSDRPRALGLKFNARHGEQLNFMLTKRSSVPFTLYVDIFKQEGEGTSLVYSADTIRSQFSYYVEEAGNYIVRLQPELFRSGAYSLSASIGPSIGFPVSGNKVKTGSFWGASRGGGNRQHEGIDIFAPKRTPVVAAADGIVTGVKEGGLGGKVVWLKLPDKNITLYYAHLDKQLVREGQEVKKGETLGLVGNTGNAKHTASHLHFGVYTSGGPIDPFPFVNPTVKTAPAVPDKNMTNYLRVSKTQKIANGSNMLQANTLLIPLAANLVGYIAEMPDGKLVQVPFASVESISQPVRSMVAVAESSEKERKRRVRN</sequence>
<dbReference type="CDD" id="cd12797">
    <property type="entry name" value="M23_peptidase"/>
    <property type="match status" value="1"/>
</dbReference>
<dbReference type="InterPro" id="IPR016047">
    <property type="entry name" value="M23ase_b-sheet_dom"/>
</dbReference>
<dbReference type="GO" id="GO:0004222">
    <property type="term" value="F:metalloendopeptidase activity"/>
    <property type="evidence" value="ECO:0007669"/>
    <property type="project" value="TreeGrafter"/>
</dbReference>
<dbReference type="Proteomes" id="UP001155483">
    <property type="component" value="Unassembled WGS sequence"/>
</dbReference>
<organism evidence="2 3">
    <name type="scientific">Paraflavisolibacter caeni</name>
    <dbReference type="NCBI Taxonomy" id="2982496"/>
    <lineage>
        <taxon>Bacteria</taxon>
        <taxon>Pseudomonadati</taxon>
        <taxon>Bacteroidota</taxon>
        <taxon>Chitinophagia</taxon>
        <taxon>Chitinophagales</taxon>
        <taxon>Chitinophagaceae</taxon>
        <taxon>Paraflavisolibacter</taxon>
    </lineage>
</organism>
<protein>
    <submittedName>
        <fullName evidence="2">M23 family metallopeptidase</fullName>
    </submittedName>
</protein>
<dbReference type="PANTHER" id="PTHR21666">
    <property type="entry name" value="PEPTIDASE-RELATED"/>
    <property type="match status" value="1"/>
</dbReference>
<dbReference type="PANTHER" id="PTHR21666:SF268">
    <property type="entry name" value="PEPTIDASE M23 DOMAIN-CONTAINING PROTEIN"/>
    <property type="match status" value="1"/>
</dbReference>